<gene>
    <name evidence="7" type="ORF">GCM10007276_34890</name>
</gene>
<reference evidence="7" key="2">
    <citation type="submission" date="2020-09" db="EMBL/GenBank/DDBJ databases">
        <authorList>
            <person name="Sun Q."/>
            <person name="Sedlacek I."/>
        </authorList>
    </citation>
    <scope>NUCLEOTIDE SEQUENCE</scope>
    <source>
        <strain evidence="7">CCM 7684</strain>
    </source>
</reference>
<dbReference type="PANTHER" id="PTHR43133">
    <property type="entry name" value="RNA POLYMERASE ECF-TYPE SIGMA FACTO"/>
    <property type="match status" value="1"/>
</dbReference>
<dbReference type="CDD" id="cd06171">
    <property type="entry name" value="Sigma70_r4"/>
    <property type="match status" value="1"/>
</dbReference>
<proteinExistence type="inferred from homology"/>
<evidence type="ECO:0000256" key="2">
    <source>
        <dbReference type="ARBA" id="ARBA00023015"/>
    </source>
</evidence>
<dbReference type="GO" id="GO:0003677">
    <property type="term" value="F:DNA binding"/>
    <property type="evidence" value="ECO:0007669"/>
    <property type="project" value="InterPro"/>
</dbReference>
<dbReference type="InterPro" id="IPR013249">
    <property type="entry name" value="RNA_pol_sigma70_r4_t2"/>
</dbReference>
<evidence type="ECO:0000259" key="6">
    <source>
        <dbReference type="Pfam" id="PF08281"/>
    </source>
</evidence>
<dbReference type="EMBL" id="BMCP01000008">
    <property type="protein sequence ID" value="GGE54945.1"/>
    <property type="molecule type" value="Genomic_DNA"/>
</dbReference>
<comment type="caution">
    <text evidence="7">The sequence shown here is derived from an EMBL/GenBank/DDBJ whole genome shotgun (WGS) entry which is preliminary data.</text>
</comment>
<dbReference type="Pfam" id="PF04542">
    <property type="entry name" value="Sigma70_r2"/>
    <property type="match status" value="1"/>
</dbReference>
<evidence type="ECO:0000313" key="8">
    <source>
        <dbReference type="Proteomes" id="UP000602745"/>
    </source>
</evidence>
<dbReference type="InterPro" id="IPR007627">
    <property type="entry name" value="RNA_pol_sigma70_r2"/>
</dbReference>
<dbReference type="InterPro" id="IPR036388">
    <property type="entry name" value="WH-like_DNA-bd_sf"/>
</dbReference>
<dbReference type="GO" id="GO:0000428">
    <property type="term" value="C:DNA-directed RNA polymerase complex"/>
    <property type="evidence" value="ECO:0007669"/>
    <property type="project" value="UniProtKB-KW"/>
</dbReference>
<protein>
    <submittedName>
        <fullName evidence="7">DNA-directed RNA polymerase sigma-70 factor</fullName>
    </submittedName>
</protein>
<dbReference type="InterPro" id="IPR014284">
    <property type="entry name" value="RNA_pol_sigma-70_dom"/>
</dbReference>
<organism evidence="7 8">
    <name type="scientific">Agaricicola taiwanensis</name>
    <dbReference type="NCBI Taxonomy" id="591372"/>
    <lineage>
        <taxon>Bacteria</taxon>
        <taxon>Pseudomonadati</taxon>
        <taxon>Pseudomonadota</taxon>
        <taxon>Alphaproteobacteria</taxon>
        <taxon>Rhodobacterales</taxon>
        <taxon>Paracoccaceae</taxon>
        <taxon>Agaricicola</taxon>
    </lineage>
</organism>
<keyword evidence="3" id="KW-0731">Sigma factor</keyword>
<accession>A0A8J3E0V0</accession>
<dbReference type="NCBIfam" id="TIGR02937">
    <property type="entry name" value="sigma70-ECF"/>
    <property type="match status" value="1"/>
</dbReference>
<dbReference type="Pfam" id="PF08281">
    <property type="entry name" value="Sigma70_r4_2"/>
    <property type="match status" value="1"/>
</dbReference>
<name>A0A8J3E0V0_9RHOB</name>
<dbReference type="RefSeq" id="WP_188411116.1">
    <property type="nucleotide sequence ID" value="NZ_BMCP01000008.1"/>
</dbReference>
<feature type="domain" description="RNA polymerase sigma-70 region 2" evidence="5">
    <location>
        <begin position="13"/>
        <end position="74"/>
    </location>
</feature>
<dbReference type="SUPFAM" id="SSF88946">
    <property type="entry name" value="Sigma2 domain of RNA polymerase sigma factors"/>
    <property type="match status" value="1"/>
</dbReference>
<feature type="domain" description="RNA polymerase sigma factor 70 region 4 type 2" evidence="6">
    <location>
        <begin position="104"/>
        <end position="155"/>
    </location>
</feature>
<dbReference type="InterPro" id="IPR013324">
    <property type="entry name" value="RNA_pol_sigma_r3/r4-like"/>
</dbReference>
<evidence type="ECO:0000256" key="3">
    <source>
        <dbReference type="ARBA" id="ARBA00023082"/>
    </source>
</evidence>
<reference evidence="7" key="1">
    <citation type="journal article" date="2014" name="Int. J. Syst. Evol. Microbiol.">
        <title>Complete genome sequence of Corynebacterium casei LMG S-19264T (=DSM 44701T), isolated from a smear-ripened cheese.</title>
        <authorList>
            <consortium name="US DOE Joint Genome Institute (JGI-PGF)"/>
            <person name="Walter F."/>
            <person name="Albersmeier A."/>
            <person name="Kalinowski J."/>
            <person name="Ruckert C."/>
        </authorList>
    </citation>
    <scope>NUCLEOTIDE SEQUENCE</scope>
    <source>
        <strain evidence="7">CCM 7684</strain>
    </source>
</reference>
<evidence type="ECO:0000259" key="5">
    <source>
        <dbReference type="Pfam" id="PF04542"/>
    </source>
</evidence>
<dbReference type="Gene3D" id="1.10.10.10">
    <property type="entry name" value="Winged helix-like DNA-binding domain superfamily/Winged helix DNA-binding domain"/>
    <property type="match status" value="1"/>
</dbReference>
<dbReference type="PANTHER" id="PTHR43133:SF25">
    <property type="entry name" value="RNA POLYMERASE SIGMA FACTOR RFAY-RELATED"/>
    <property type="match status" value="1"/>
</dbReference>
<evidence type="ECO:0000256" key="4">
    <source>
        <dbReference type="ARBA" id="ARBA00023163"/>
    </source>
</evidence>
<dbReference type="GO" id="GO:0006352">
    <property type="term" value="P:DNA-templated transcription initiation"/>
    <property type="evidence" value="ECO:0007669"/>
    <property type="project" value="InterPro"/>
</dbReference>
<dbReference type="GO" id="GO:0016987">
    <property type="term" value="F:sigma factor activity"/>
    <property type="evidence" value="ECO:0007669"/>
    <property type="project" value="UniProtKB-KW"/>
</dbReference>
<evidence type="ECO:0000256" key="1">
    <source>
        <dbReference type="ARBA" id="ARBA00010641"/>
    </source>
</evidence>
<dbReference type="SUPFAM" id="SSF88659">
    <property type="entry name" value="Sigma3 and sigma4 domains of RNA polymerase sigma factors"/>
    <property type="match status" value="1"/>
</dbReference>
<dbReference type="InterPro" id="IPR039425">
    <property type="entry name" value="RNA_pol_sigma-70-like"/>
</dbReference>
<sequence>MPSAIGSELVVLLPRLRRFAVALSGEVTLADDLVQSACMRALAAANELAPGTRIDAWMFRIIRNIWIDELRRKRTTGPVEDVEARHDLVGDTGEARAMDRLTLQDVRQAIDRLPPEQREVLVLVCVEDMSYREAAEILGLPVGTVMSRLARARQRVMELTSLAA</sequence>
<keyword evidence="4" id="KW-0804">Transcription</keyword>
<comment type="similarity">
    <text evidence="1">Belongs to the sigma-70 factor family. ECF subfamily.</text>
</comment>
<keyword evidence="7" id="KW-0240">DNA-directed RNA polymerase</keyword>
<dbReference type="Proteomes" id="UP000602745">
    <property type="component" value="Unassembled WGS sequence"/>
</dbReference>
<dbReference type="Gene3D" id="1.10.1740.10">
    <property type="match status" value="1"/>
</dbReference>
<dbReference type="AlphaFoldDB" id="A0A8J3E0V0"/>
<evidence type="ECO:0000313" key="7">
    <source>
        <dbReference type="EMBL" id="GGE54945.1"/>
    </source>
</evidence>
<keyword evidence="2" id="KW-0805">Transcription regulation</keyword>
<dbReference type="InterPro" id="IPR013325">
    <property type="entry name" value="RNA_pol_sigma_r2"/>
</dbReference>
<keyword evidence="8" id="KW-1185">Reference proteome</keyword>